<evidence type="ECO:0000256" key="3">
    <source>
        <dbReference type="ARBA" id="ARBA00022764"/>
    </source>
</evidence>
<dbReference type="AlphaFoldDB" id="A0A9X2X9I2"/>
<keyword evidence="3" id="KW-0574">Periplasm</keyword>
<comment type="similarity">
    <text evidence="2">Belongs to the bacterial solute-binding protein 1 family.</text>
</comment>
<proteinExistence type="inferred from homology"/>
<gene>
    <name evidence="4" type="ORF">NYR54_09735</name>
</gene>
<accession>A0A9X2X9I2</accession>
<evidence type="ECO:0000256" key="1">
    <source>
        <dbReference type="ARBA" id="ARBA00004418"/>
    </source>
</evidence>
<evidence type="ECO:0000313" key="4">
    <source>
        <dbReference type="EMBL" id="MCT8990569.1"/>
    </source>
</evidence>
<dbReference type="RefSeq" id="WP_261515451.1">
    <property type="nucleotide sequence ID" value="NZ_JAODNV010000010.1"/>
</dbReference>
<dbReference type="Pfam" id="PF13416">
    <property type="entry name" value="SBP_bac_8"/>
    <property type="match status" value="1"/>
</dbReference>
<dbReference type="InterPro" id="IPR050490">
    <property type="entry name" value="Bact_solute-bd_prot1"/>
</dbReference>
<sequence length="396" mass="43890">MTVRLRGITWDHSRGFDPLARNVARFTARHPHIEVEWSRRSLRDFGVQPVEELAEQFDLLVIDHPFTGRAHALGCLRDLKPLFPAAFHAMLNRESVGPSTRSYDYAGSIYALPTDAAAQVASYRPDLLDRLGREAPPRTFAEVLELGHAARAAGLWLAMPSCQSDAACLVATLSANLGHPIQPWSDRLLAPHVFDAVLDYLRQLAELSHPLSRDWNPIATYDAMSSGDEIVYVPFAFGYTNYSRQGVAKPLIYTNIAGPGPDPAAGTILGGAGCAISARCREVEAAVEYLSWVHQPEHQAGDYYREGGQPGLRSAWLDPEANADCRNFFTGTLESMDKAYLRPRFDGFIPAFEHMGELVHEWLKNGGDKASLIREANDTYARASEKAARRLLMEKD</sequence>
<protein>
    <submittedName>
        <fullName evidence="4">ABC transporter substrate-binding protein</fullName>
    </submittedName>
</protein>
<reference evidence="4" key="1">
    <citation type="submission" date="2022-08" db="EMBL/GenBank/DDBJ databases">
        <title>Chelativorans sichuanense sp. nov., a paraffin oil-degrading bacterium isolated from a mixture of oil-based drill cuttings and paddy soil.</title>
        <authorList>
            <person name="Yu J."/>
            <person name="Liu H."/>
            <person name="Chen Q."/>
        </authorList>
    </citation>
    <scope>NUCLEOTIDE SEQUENCE</scope>
    <source>
        <strain evidence="4">SCAU 2101</strain>
    </source>
</reference>
<dbReference type="SUPFAM" id="SSF53850">
    <property type="entry name" value="Periplasmic binding protein-like II"/>
    <property type="match status" value="1"/>
</dbReference>
<keyword evidence="5" id="KW-1185">Reference proteome</keyword>
<comment type="caution">
    <text evidence="4">The sequence shown here is derived from an EMBL/GenBank/DDBJ whole genome shotgun (WGS) entry which is preliminary data.</text>
</comment>
<dbReference type="InterPro" id="IPR006059">
    <property type="entry name" value="SBP"/>
</dbReference>
<dbReference type="GO" id="GO:0042597">
    <property type="term" value="C:periplasmic space"/>
    <property type="evidence" value="ECO:0007669"/>
    <property type="project" value="UniProtKB-SubCell"/>
</dbReference>
<organism evidence="4 5">
    <name type="scientific">Chelativorans petroleitrophicus</name>
    <dbReference type="NCBI Taxonomy" id="2975484"/>
    <lineage>
        <taxon>Bacteria</taxon>
        <taxon>Pseudomonadati</taxon>
        <taxon>Pseudomonadota</taxon>
        <taxon>Alphaproteobacteria</taxon>
        <taxon>Hyphomicrobiales</taxon>
        <taxon>Phyllobacteriaceae</taxon>
        <taxon>Chelativorans</taxon>
    </lineage>
</organism>
<name>A0A9X2X9I2_9HYPH</name>
<dbReference type="EMBL" id="JAODNV010000010">
    <property type="protein sequence ID" value="MCT8990569.1"/>
    <property type="molecule type" value="Genomic_DNA"/>
</dbReference>
<evidence type="ECO:0000313" key="5">
    <source>
        <dbReference type="Proteomes" id="UP001149009"/>
    </source>
</evidence>
<dbReference type="PANTHER" id="PTHR43649">
    <property type="entry name" value="ARABINOSE-BINDING PROTEIN-RELATED"/>
    <property type="match status" value="1"/>
</dbReference>
<dbReference type="Proteomes" id="UP001149009">
    <property type="component" value="Unassembled WGS sequence"/>
</dbReference>
<evidence type="ECO:0000256" key="2">
    <source>
        <dbReference type="ARBA" id="ARBA00008520"/>
    </source>
</evidence>
<dbReference type="Gene3D" id="3.40.190.10">
    <property type="entry name" value="Periplasmic binding protein-like II"/>
    <property type="match status" value="2"/>
</dbReference>
<comment type="subcellular location">
    <subcellularLocation>
        <location evidence="1">Periplasm</location>
    </subcellularLocation>
</comment>